<feature type="binding site" evidence="7">
    <location>
        <position position="397"/>
    </location>
    <ligand>
        <name>Mg(2+)</name>
        <dbReference type="ChEBI" id="CHEBI:18420"/>
    </ligand>
</feature>
<feature type="binding site" evidence="7">
    <location>
        <position position="584"/>
    </location>
    <ligand>
        <name>ATP</name>
        <dbReference type="ChEBI" id="CHEBI:30616"/>
    </ligand>
</feature>
<dbReference type="Gene3D" id="3.30.1840.10">
    <property type="entry name" value="Polyphosphate kinase middle domain"/>
    <property type="match status" value="1"/>
</dbReference>
<feature type="binding site" evidence="7">
    <location>
        <position position="556"/>
    </location>
    <ligand>
        <name>ATP</name>
        <dbReference type="ChEBI" id="CHEBI:30616"/>
    </ligand>
</feature>
<dbReference type="SUPFAM" id="SSF140356">
    <property type="entry name" value="PPK N-terminal domain-like"/>
    <property type="match status" value="1"/>
</dbReference>
<dbReference type="GO" id="GO:0006799">
    <property type="term" value="P:polyphosphate biosynthetic process"/>
    <property type="evidence" value="ECO:0007669"/>
    <property type="project" value="UniProtKB-UniRule"/>
</dbReference>
<dbReference type="Gene3D" id="1.20.58.310">
    <property type="entry name" value="Polyphosphate kinase N-terminal domain"/>
    <property type="match status" value="1"/>
</dbReference>
<keyword evidence="4 7" id="KW-0418">Kinase</keyword>
<comment type="catalytic activity">
    <reaction evidence="7 8">
        <text>[phosphate](n) + ATP = [phosphate](n+1) + ADP</text>
        <dbReference type="Rhea" id="RHEA:19573"/>
        <dbReference type="Rhea" id="RHEA-COMP:9859"/>
        <dbReference type="Rhea" id="RHEA-COMP:14280"/>
        <dbReference type="ChEBI" id="CHEBI:16838"/>
        <dbReference type="ChEBI" id="CHEBI:30616"/>
        <dbReference type="ChEBI" id="CHEBI:456216"/>
        <dbReference type="EC" id="2.7.4.1"/>
    </reaction>
</comment>
<dbReference type="SUPFAM" id="SSF56024">
    <property type="entry name" value="Phospholipase D/nuclease"/>
    <property type="match status" value="2"/>
</dbReference>
<comment type="cofactor">
    <cofactor evidence="7">
        <name>Mg(2+)</name>
        <dbReference type="ChEBI" id="CHEBI:18420"/>
    </cofactor>
</comment>
<evidence type="ECO:0000256" key="5">
    <source>
        <dbReference type="ARBA" id="ARBA00022840"/>
    </source>
</evidence>
<dbReference type="AlphaFoldDB" id="A0A6P0UJN6"/>
<comment type="function">
    <text evidence="7 8">Catalyzes the reversible transfer of the terminal phosphate of ATP to form a long-chain polyphosphate (polyP).</text>
</comment>
<feature type="binding site" evidence="7">
    <location>
        <position position="367"/>
    </location>
    <ligand>
        <name>Mg(2+)</name>
        <dbReference type="ChEBI" id="CHEBI:18420"/>
    </ligand>
</feature>
<dbReference type="InterPro" id="IPR003414">
    <property type="entry name" value="PP_kinase"/>
</dbReference>
<dbReference type="Proteomes" id="UP000468581">
    <property type="component" value="Unassembled WGS sequence"/>
</dbReference>
<feature type="binding site" evidence="7">
    <location>
        <position position="460"/>
    </location>
    <ligand>
        <name>ATP</name>
        <dbReference type="ChEBI" id="CHEBI:30616"/>
    </ligand>
</feature>
<dbReference type="InterPro" id="IPR025200">
    <property type="entry name" value="PPK_C_dom2"/>
</dbReference>
<evidence type="ECO:0000259" key="9">
    <source>
        <dbReference type="PROSITE" id="PS50035"/>
    </source>
</evidence>
<dbReference type="Pfam" id="PF13089">
    <property type="entry name" value="PP_kinase_N"/>
    <property type="match status" value="1"/>
</dbReference>
<evidence type="ECO:0000256" key="7">
    <source>
        <dbReference type="HAMAP-Rule" id="MF_00347"/>
    </source>
</evidence>
<dbReference type="EC" id="2.7.4.1" evidence="7 8"/>
<comment type="PTM">
    <text evidence="7 8">An intermediate of this reaction is the autophosphorylated ppk in which a phosphate is covalently linked to a histidine residue through a N-P bond.</text>
</comment>
<comment type="caution">
    <text evidence="10">The sequence shown here is derived from an EMBL/GenBank/DDBJ whole genome shotgun (WGS) entry which is preliminary data.</text>
</comment>
<dbReference type="NCBIfam" id="TIGR03705">
    <property type="entry name" value="poly_P_kin"/>
    <property type="match status" value="1"/>
</dbReference>
<dbReference type="GO" id="GO:0008976">
    <property type="term" value="F:polyphosphate kinase activity"/>
    <property type="evidence" value="ECO:0007669"/>
    <property type="project" value="UniProtKB-UniRule"/>
</dbReference>
<evidence type="ECO:0000256" key="8">
    <source>
        <dbReference type="RuleBase" id="RU003800"/>
    </source>
</evidence>
<dbReference type="PIRSF" id="PIRSF015589">
    <property type="entry name" value="PP_kinase"/>
    <property type="match status" value="1"/>
</dbReference>
<keyword evidence="6 7" id="KW-0460">Magnesium</keyword>
<keyword evidence="1 7" id="KW-0597">Phosphoprotein</keyword>
<feature type="active site" description="Phosphohistidine intermediate" evidence="7">
    <location>
        <position position="427"/>
    </location>
</feature>
<dbReference type="PANTHER" id="PTHR30218:SF0">
    <property type="entry name" value="POLYPHOSPHATE KINASE"/>
    <property type="match status" value="1"/>
</dbReference>
<dbReference type="HAMAP" id="MF_00347">
    <property type="entry name" value="Polyphosphate_kinase"/>
    <property type="match status" value="1"/>
</dbReference>
<name>A0A6P0UJN6_9FLAO</name>
<feature type="binding site" evidence="7">
    <location>
        <position position="46"/>
    </location>
    <ligand>
        <name>ATP</name>
        <dbReference type="ChEBI" id="CHEBI:30616"/>
    </ligand>
</feature>
<keyword evidence="2 7" id="KW-0808">Transferase</keyword>
<feature type="domain" description="PLD phosphodiesterase" evidence="9">
    <location>
        <begin position="422"/>
        <end position="456"/>
    </location>
</feature>
<gene>
    <name evidence="10" type="primary">ppk1</name>
    <name evidence="7" type="synonym">ppk</name>
    <name evidence="10" type="ORF">GWK08_08255</name>
</gene>
<keyword evidence="11" id="KW-1185">Reference proteome</keyword>
<accession>A0A6P0UJN6</accession>
<dbReference type="PROSITE" id="PS50035">
    <property type="entry name" value="PLD"/>
    <property type="match status" value="2"/>
</dbReference>
<dbReference type="Pfam" id="PF13090">
    <property type="entry name" value="PP_kinase_C"/>
    <property type="match status" value="1"/>
</dbReference>
<comment type="similarity">
    <text evidence="7 8">Belongs to the polyphosphate kinase 1 (PPK1) family.</text>
</comment>
<dbReference type="NCBIfam" id="NF003917">
    <property type="entry name" value="PRK05443.1-1"/>
    <property type="match status" value="1"/>
</dbReference>
<dbReference type="InterPro" id="IPR025198">
    <property type="entry name" value="PPK_N_dom"/>
</dbReference>
<dbReference type="EMBL" id="JAABOO010000002">
    <property type="protein sequence ID" value="NER13424.1"/>
    <property type="molecule type" value="Genomic_DNA"/>
</dbReference>
<dbReference type="GO" id="GO:0009358">
    <property type="term" value="C:polyphosphate kinase complex"/>
    <property type="evidence" value="ECO:0007669"/>
    <property type="project" value="InterPro"/>
</dbReference>
<dbReference type="Pfam" id="PF02503">
    <property type="entry name" value="PP_kinase"/>
    <property type="match status" value="1"/>
</dbReference>
<evidence type="ECO:0000313" key="10">
    <source>
        <dbReference type="EMBL" id="NER13424.1"/>
    </source>
</evidence>
<dbReference type="RefSeq" id="WP_163606464.1">
    <property type="nucleotide sequence ID" value="NZ_JAABOO010000002.1"/>
</dbReference>
<proteinExistence type="inferred from homology"/>
<keyword evidence="7" id="KW-0479">Metal-binding</keyword>
<dbReference type="InterPro" id="IPR001736">
    <property type="entry name" value="PLipase_D/transphosphatidylase"/>
</dbReference>
<evidence type="ECO:0000313" key="11">
    <source>
        <dbReference type="Proteomes" id="UP000468581"/>
    </source>
</evidence>
<sequence length="677" mass="78617">MLSEKELFVSRDLSWLSFNERVLQEAKDHRNPLFERIKFLAIYSSNLDEFFKVKVSQLRQIRKIRKPLRKRLVLQPNKKLKEIHRVVKKQQEEFGNIFFKEIIPELVKNNIHLIDKDQFSPEHKAFSSEFFKEKLAAKVTLLKPMSKENVFLEDGKLYFALLLRNEEVVFVSIPTEEPGRFIELPAYNGTYYSTFVDEIIKDNISAIVASEEISEVYSVKLSRDAELYLDDEYDGVLAQQIYESLPQRKTGQATRLLYDTAMPKPMRKKVKEALGLGKVDMVPGGKYHNFSDFFAFQDPTANKDLHFESQEPVTHQGLNSAEDYFKIIAGKDQLVHFPYQSFEYVQQFIELAANDPKVKTIKISLYRVARQSHLTDALLRAVENGKEVVIFIEAQARFDEENNIIWGRTFEEKGARVYYSIPNIKVHSKILLIEREEEKKLKAYAYIGTGNFNAKTAKIYCDHGLFTANKDITNDLKSVFDFLERKADHPDTKTLLVSPLNSRKRFTALIDNEIENASKGLRARITAKMNSLQDKEMILKLYEASQAGVEIRLLIRGFCCLRPGVKDLSDNIEVSSIVDRYLEHGRIFLFENNGNEKMYMGSADWMTRNLDRRIEVITPILDKDVFTELRGILFIQLNDTFKSRIIDDEQSNLYISPLKKSQALRSQYKIFDYLKAL</sequence>
<reference evidence="10 11" key="1">
    <citation type="submission" date="2020-01" db="EMBL/GenBank/DDBJ databases">
        <title>Leptobacterium flavescens.</title>
        <authorList>
            <person name="Wang G."/>
        </authorList>
    </citation>
    <scope>NUCLEOTIDE SEQUENCE [LARGE SCALE GENOMIC DNA]</scope>
    <source>
        <strain evidence="10 11">KCTC 22160</strain>
    </source>
</reference>
<dbReference type="InterPro" id="IPR036832">
    <property type="entry name" value="PPK_N_dom_sf"/>
</dbReference>
<dbReference type="GO" id="GO:0005524">
    <property type="term" value="F:ATP binding"/>
    <property type="evidence" value="ECO:0007669"/>
    <property type="project" value="UniProtKB-KW"/>
</dbReference>
<dbReference type="InterPro" id="IPR036830">
    <property type="entry name" value="PP_kinase_middle_dom_sf"/>
</dbReference>
<evidence type="ECO:0000256" key="4">
    <source>
        <dbReference type="ARBA" id="ARBA00022777"/>
    </source>
</evidence>
<dbReference type="InterPro" id="IPR024953">
    <property type="entry name" value="PP_kinase_middle"/>
</dbReference>
<evidence type="ECO:0000256" key="1">
    <source>
        <dbReference type="ARBA" id="ARBA00022553"/>
    </source>
</evidence>
<dbReference type="InterPro" id="IPR041108">
    <property type="entry name" value="PP_kinase_C_1"/>
</dbReference>
<dbReference type="Gene3D" id="3.30.870.10">
    <property type="entry name" value="Endonuclease Chain A"/>
    <property type="match status" value="2"/>
</dbReference>
<keyword evidence="3 7" id="KW-0547">Nucleotide-binding</keyword>
<feature type="domain" description="PLD phosphodiesterase" evidence="9">
    <location>
        <begin position="579"/>
        <end position="609"/>
    </location>
</feature>
<dbReference type="PANTHER" id="PTHR30218">
    <property type="entry name" value="POLYPHOSPHATE KINASE"/>
    <property type="match status" value="1"/>
</dbReference>
<dbReference type="SUPFAM" id="SSF143724">
    <property type="entry name" value="PHP14-like"/>
    <property type="match status" value="1"/>
</dbReference>
<dbReference type="CDD" id="cd09167">
    <property type="entry name" value="PLDc_EcPPK1_C2_like"/>
    <property type="match status" value="1"/>
</dbReference>
<dbReference type="GO" id="GO:0046872">
    <property type="term" value="F:metal ion binding"/>
    <property type="evidence" value="ECO:0007669"/>
    <property type="project" value="UniProtKB-KW"/>
</dbReference>
<protein>
    <recommendedName>
        <fullName evidence="7 8">Polyphosphate kinase</fullName>
        <ecNumber evidence="7 8">2.7.4.1</ecNumber>
    </recommendedName>
    <alternativeName>
        <fullName evidence="7">ATP-polyphosphate phosphotransferase</fullName>
    </alternativeName>
    <alternativeName>
        <fullName evidence="7">Polyphosphoric acid kinase</fullName>
    </alternativeName>
</protein>
<dbReference type="Pfam" id="PF17941">
    <property type="entry name" value="PP_kinase_C_1"/>
    <property type="match status" value="1"/>
</dbReference>
<evidence type="ECO:0000256" key="2">
    <source>
        <dbReference type="ARBA" id="ARBA00022679"/>
    </source>
</evidence>
<keyword evidence="5 7" id="KW-0067">ATP-binding</keyword>
<organism evidence="10 11">
    <name type="scientific">Leptobacterium flavescens</name>
    <dbReference type="NCBI Taxonomy" id="472055"/>
    <lineage>
        <taxon>Bacteria</taxon>
        <taxon>Pseudomonadati</taxon>
        <taxon>Bacteroidota</taxon>
        <taxon>Flavobacteriia</taxon>
        <taxon>Flavobacteriales</taxon>
        <taxon>Flavobacteriaceae</taxon>
        <taxon>Leptobacterium</taxon>
    </lineage>
</organism>
<evidence type="ECO:0000256" key="6">
    <source>
        <dbReference type="ARBA" id="ARBA00022842"/>
    </source>
</evidence>
<evidence type="ECO:0000256" key="3">
    <source>
        <dbReference type="ARBA" id="ARBA00022741"/>
    </source>
</evidence>